<name>A0A225UCR4_9STRA</name>
<proteinExistence type="predicted"/>
<gene>
    <name evidence="2" type="ORF">PHMEG_00040854</name>
</gene>
<evidence type="ECO:0000256" key="1">
    <source>
        <dbReference type="SAM" id="MobiDB-lite"/>
    </source>
</evidence>
<dbReference type="Proteomes" id="UP000198211">
    <property type="component" value="Unassembled WGS sequence"/>
</dbReference>
<feature type="region of interest" description="Disordered" evidence="1">
    <location>
        <begin position="75"/>
        <end position="106"/>
    </location>
</feature>
<dbReference type="AlphaFoldDB" id="A0A225UCR4"/>
<dbReference type="OrthoDB" id="88877at2759"/>
<dbReference type="EMBL" id="NBNE01021777">
    <property type="protein sequence ID" value="OWY90835.1"/>
    <property type="molecule type" value="Genomic_DNA"/>
</dbReference>
<protein>
    <submittedName>
        <fullName evidence="2">Uncharacterized protein</fullName>
    </submittedName>
</protein>
<reference evidence="3" key="1">
    <citation type="submission" date="2017-03" db="EMBL/GenBank/DDBJ databases">
        <title>Phytopthora megakarya and P. palmivora, two closely related causual agents of cacao black pod achieved similar genome size and gene model numbers by different mechanisms.</title>
        <authorList>
            <person name="Ali S."/>
            <person name="Shao J."/>
            <person name="Larry D.J."/>
            <person name="Kronmiller B."/>
            <person name="Shen D."/>
            <person name="Strem M.D."/>
            <person name="Melnick R.L."/>
            <person name="Guiltinan M.J."/>
            <person name="Tyler B.M."/>
            <person name="Meinhardt L.W."/>
            <person name="Bailey B.A."/>
        </authorList>
    </citation>
    <scope>NUCLEOTIDE SEQUENCE [LARGE SCALE GENOMIC DNA]</scope>
    <source>
        <strain evidence="3">zdho120</strain>
    </source>
</reference>
<evidence type="ECO:0000313" key="2">
    <source>
        <dbReference type="EMBL" id="OWY90835.1"/>
    </source>
</evidence>
<sequence length="144" mass="16940">MDTNPWDVMFEDRSKFLIPYVREELTDFDRESLDVIVAFMSTHRRAFWWFGHWVFIDLEAGDLYSEDLHRERTRTESPFGGLSGLTALPQNRPCHSGCPPSQVKDDGTRYTLNEQMELLDDQEPARVQWNTCASDEDRIEHLTR</sequence>
<keyword evidence="3" id="KW-1185">Reference proteome</keyword>
<evidence type="ECO:0000313" key="3">
    <source>
        <dbReference type="Proteomes" id="UP000198211"/>
    </source>
</evidence>
<accession>A0A225UCR4</accession>
<organism evidence="2 3">
    <name type="scientific">Phytophthora megakarya</name>
    <dbReference type="NCBI Taxonomy" id="4795"/>
    <lineage>
        <taxon>Eukaryota</taxon>
        <taxon>Sar</taxon>
        <taxon>Stramenopiles</taxon>
        <taxon>Oomycota</taxon>
        <taxon>Peronosporomycetes</taxon>
        <taxon>Peronosporales</taxon>
        <taxon>Peronosporaceae</taxon>
        <taxon>Phytophthora</taxon>
    </lineage>
</organism>
<comment type="caution">
    <text evidence="2">The sequence shown here is derived from an EMBL/GenBank/DDBJ whole genome shotgun (WGS) entry which is preliminary data.</text>
</comment>